<feature type="signal peptide" evidence="3">
    <location>
        <begin position="1"/>
        <end position="24"/>
    </location>
</feature>
<evidence type="ECO:0000313" key="5">
    <source>
        <dbReference type="Proteomes" id="UP001222932"/>
    </source>
</evidence>
<feature type="compositionally biased region" description="Polar residues" evidence="1">
    <location>
        <begin position="233"/>
        <end position="248"/>
    </location>
</feature>
<dbReference type="AlphaFoldDB" id="A0AAD3TYA2"/>
<sequence>MRAHSVQALSHTLILLLALAGAVAHGVYLAAVMDLAEPGREAIASGALLGWLVVLALYLVSTMLVPKNSRYISTLTDVLVLLLFAATGAAGTVYLATIQWGGLDRCHRRLGKACEASLAGGVIGAVVVVALIVSAITEAVYVTKHHGKEGWFLSLRWLGHNTSKVMTRNTETLRPLILNQSEPSMAQRQPRQPRQGIFVPLAIRRSNDYDDLALVSPLRVTNRTSKDSVRSARVSSDTSRFSTDTVRATSRPHALRGHKRSGSGGSGSSLASLAKGRTPSVFSNSSRTKKYSEVGPLLDGEVEDPFARARRMSDGVEELDEASIRSARIVRPGQH</sequence>
<proteinExistence type="predicted"/>
<protein>
    <recommendedName>
        <fullName evidence="6">MARVEL domain-containing protein</fullName>
    </recommendedName>
</protein>
<keyword evidence="5" id="KW-1185">Reference proteome</keyword>
<keyword evidence="3" id="KW-0732">Signal</keyword>
<accession>A0AAD3TYA2</accession>
<feature type="transmembrane region" description="Helical" evidence="2">
    <location>
        <begin position="48"/>
        <end position="66"/>
    </location>
</feature>
<keyword evidence="2" id="KW-0812">Transmembrane</keyword>
<comment type="caution">
    <text evidence="4">The sequence shown here is derived from an EMBL/GenBank/DDBJ whole genome shotgun (WGS) entry which is preliminary data.</text>
</comment>
<feature type="transmembrane region" description="Helical" evidence="2">
    <location>
        <begin position="118"/>
        <end position="142"/>
    </location>
</feature>
<evidence type="ECO:0000256" key="3">
    <source>
        <dbReference type="SAM" id="SignalP"/>
    </source>
</evidence>
<reference evidence="4" key="1">
    <citation type="journal article" date="2023" name="BMC Genomics">
        <title>Chromosome-level genome assemblies of Cutaneotrichosporon spp. (Trichosporonales, Basidiomycota) reveal imbalanced evolution between nucleotide sequences and chromosome synteny.</title>
        <authorList>
            <person name="Kobayashi Y."/>
            <person name="Kayamori A."/>
            <person name="Aoki K."/>
            <person name="Shiwa Y."/>
            <person name="Matsutani M."/>
            <person name="Fujita N."/>
            <person name="Sugita T."/>
            <person name="Iwasaki W."/>
            <person name="Tanaka N."/>
            <person name="Takashima M."/>
        </authorList>
    </citation>
    <scope>NUCLEOTIDE SEQUENCE</scope>
    <source>
        <strain evidence="4">HIS016</strain>
    </source>
</reference>
<name>A0AAD3TYA2_9TREE</name>
<keyword evidence="2" id="KW-1133">Transmembrane helix</keyword>
<evidence type="ECO:0008006" key="6">
    <source>
        <dbReference type="Google" id="ProtNLM"/>
    </source>
</evidence>
<feature type="compositionally biased region" description="Low complexity" evidence="1">
    <location>
        <begin position="268"/>
        <end position="277"/>
    </location>
</feature>
<reference evidence="4" key="2">
    <citation type="submission" date="2023-06" db="EMBL/GenBank/DDBJ databases">
        <authorList>
            <person name="Kobayashi Y."/>
            <person name="Kayamori A."/>
            <person name="Aoki K."/>
            <person name="Shiwa Y."/>
            <person name="Fujita N."/>
            <person name="Sugita T."/>
            <person name="Iwasaki W."/>
            <person name="Tanaka N."/>
            <person name="Takashima M."/>
        </authorList>
    </citation>
    <scope>NUCLEOTIDE SEQUENCE</scope>
    <source>
        <strain evidence="4">HIS016</strain>
    </source>
</reference>
<keyword evidence="2" id="KW-0472">Membrane</keyword>
<organism evidence="4 5">
    <name type="scientific">Cutaneotrichosporon spelunceum</name>
    <dbReference type="NCBI Taxonomy" id="1672016"/>
    <lineage>
        <taxon>Eukaryota</taxon>
        <taxon>Fungi</taxon>
        <taxon>Dikarya</taxon>
        <taxon>Basidiomycota</taxon>
        <taxon>Agaricomycotina</taxon>
        <taxon>Tremellomycetes</taxon>
        <taxon>Trichosporonales</taxon>
        <taxon>Trichosporonaceae</taxon>
        <taxon>Cutaneotrichosporon</taxon>
    </lineage>
</organism>
<feature type="transmembrane region" description="Helical" evidence="2">
    <location>
        <begin position="78"/>
        <end position="98"/>
    </location>
</feature>
<dbReference type="Proteomes" id="UP001222932">
    <property type="component" value="Unassembled WGS sequence"/>
</dbReference>
<feature type="region of interest" description="Disordered" evidence="1">
    <location>
        <begin position="224"/>
        <end position="296"/>
    </location>
</feature>
<gene>
    <name evidence="4" type="ORF">CspeluHIS016_0600590</name>
</gene>
<evidence type="ECO:0000256" key="2">
    <source>
        <dbReference type="SAM" id="Phobius"/>
    </source>
</evidence>
<evidence type="ECO:0000256" key="1">
    <source>
        <dbReference type="SAM" id="MobiDB-lite"/>
    </source>
</evidence>
<dbReference type="EMBL" id="BTCM01000006">
    <property type="protein sequence ID" value="GMK58617.1"/>
    <property type="molecule type" value="Genomic_DNA"/>
</dbReference>
<evidence type="ECO:0000313" key="4">
    <source>
        <dbReference type="EMBL" id="GMK58617.1"/>
    </source>
</evidence>
<feature type="chain" id="PRO_5042072300" description="MARVEL domain-containing protein" evidence="3">
    <location>
        <begin position="25"/>
        <end position="335"/>
    </location>
</feature>